<dbReference type="EMBL" id="BARS01000764">
    <property type="protein sequence ID" value="GAF82260.1"/>
    <property type="molecule type" value="Genomic_DNA"/>
</dbReference>
<name>X0U1D4_9ZZZZ</name>
<comment type="caution">
    <text evidence="1">The sequence shown here is derived from an EMBL/GenBank/DDBJ whole genome shotgun (WGS) entry which is preliminary data.</text>
</comment>
<sequence length="134" mass="14597">MGQIAPVFGSIIPSQQQLALQNNYLAFNAGANDFAQQYLPEVYEAEVERYGNRTLNGFLRMVGAEMPMTSDQVIWSEQNRLHVSYNNVNQTGGAGSVQLEFALVAGVQNAIFPNDTIVVMNPTTGVTLKAVVDT</sequence>
<accession>X0U1D4</accession>
<gene>
    <name evidence="1" type="ORF">S01H1_01706</name>
</gene>
<protein>
    <submittedName>
        <fullName evidence="1">Uncharacterized protein</fullName>
    </submittedName>
</protein>
<feature type="non-terminal residue" evidence="1">
    <location>
        <position position="134"/>
    </location>
</feature>
<reference evidence="1" key="1">
    <citation type="journal article" date="2014" name="Front. Microbiol.">
        <title>High frequency of phylogenetically diverse reductive dehalogenase-homologous genes in deep subseafloor sedimentary metagenomes.</title>
        <authorList>
            <person name="Kawai M."/>
            <person name="Futagami T."/>
            <person name="Toyoda A."/>
            <person name="Takaki Y."/>
            <person name="Nishi S."/>
            <person name="Hori S."/>
            <person name="Arai W."/>
            <person name="Tsubouchi T."/>
            <person name="Morono Y."/>
            <person name="Uchiyama I."/>
            <person name="Ito T."/>
            <person name="Fujiyama A."/>
            <person name="Inagaki F."/>
            <person name="Takami H."/>
        </authorList>
    </citation>
    <scope>NUCLEOTIDE SEQUENCE</scope>
    <source>
        <strain evidence="1">Expedition CK06-06</strain>
    </source>
</reference>
<dbReference type="AlphaFoldDB" id="X0U1D4"/>
<organism evidence="1">
    <name type="scientific">marine sediment metagenome</name>
    <dbReference type="NCBI Taxonomy" id="412755"/>
    <lineage>
        <taxon>unclassified sequences</taxon>
        <taxon>metagenomes</taxon>
        <taxon>ecological metagenomes</taxon>
    </lineage>
</organism>
<proteinExistence type="predicted"/>
<evidence type="ECO:0000313" key="1">
    <source>
        <dbReference type="EMBL" id="GAF82260.1"/>
    </source>
</evidence>